<dbReference type="Proteomes" id="UP000467840">
    <property type="component" value="Chromosome 10"/>
</dbReference>
<dbReference type="InterPro" id="IPR054722">
    <property type="entry name" value="PolX-like_BBD"/>
</dbReference>
<dbReference type="EMBL" id="JAAGAX010000003">
    <property type="protein sequence ID" value="KAF2320748.1"/>
    <property type="molecule type" value="Genomic_DNA"/>
</dbReference>
<keyword evidence="5" id="KW-1185">Reference proteome</keyword>
<gene>
    <name evidence="4" type="ORF">GH714_030492</name>
</gene>
<comment type="caution">
    <text evidence="4">The sequence shown here is derived from an EMBL/GenBank/DDBJ whole genome shotgun (WGS) entry which is preliminary data.</text>
</comment>
<feature type="domain" description="Retrovirus-related Pol polyprotein from transposon TNT 1-94-like beta-barrel" evidence="3">
    <location>
        <begin position="124"/>
        <end position="205"/>
    </location>
</feature>
<reference evidence="4 5" key="1">
    <citation type="journal article" date="2020" name="Mol. Plant">
        <title>The Chromosome-Based Rubber Tree Genome Provides New Insights into Spurge Genome Evolution and Rubber Biosynthesis.</title>
        <authorList>
            <person name="Liu J."/>
            <person name="Shi C."/>
            <person name="Shi C.C."/>
            <person name="Li W."/>
            <person name="Zhang Q.J."/>
            <person name="Zhang Y."/>
            <person name="Li K."/>
            <person name="Lu H.F."/>
            <person name="Shi C."/>
            <person name="Zhu S.T."/>
            <person name="Xiao Z.Y."/>
            <person name="Nan H."/>
            <person name="Yue Y."/>
            <person name="Zhu X.G."/>
            <person name="Wu Y."/>
            <person name="Hong X.N."/>
            <person name="Fan G.Y."/>
            <person name="Tong Y."/>
            <person name="Zhang D."/>
            <person name="Mao C.L."/>
            <person name="Liu Y.L."/>
            <person name="Hao S.J."/>
            <person name="Liu W.Q."/>
            <person name="Lv M.Q."/>
            <person name="Zhang H.B."/>
            <person name="Liu Y."/>
            <person name="Hu-Tang G.R."/>
            <person name="Wang J.P."/>
            <person name="Wang J.H."/>
            <person name="Sun Y.H."/>
            <person name="Ni S.B."/>
            <person name="Chen W.B."/>
            <person name="Zhang X.C."/>
            <person name="Jiao Y.N."/>
            <person name="Eichler E.E."/>
            <person name="Li G.H."/>
            <person name="Liu X."/>
            <person name="Gao L.Z."/>
        </authorList>
    </citation>
    <scope>NUCLEOTIDE SEQUENCE [LARGE SCALE GENOMIC DNA]</scope>
    <source>
        <strain evidence="5">cv. GT1</strain>
        <tissue evidence="4">Leaf</tissue>
    </source>
</reference>
<dbReference type="PANTHER" id="PTHR42648:SF18">
    <property type="entry name" value="RETROTRANSPOSON, UNCLASSIFIED-LIKE PROTEIN"/>
    <property type="match status" value="1"/>
</dbReference>
<dbReference type="InterPro" id="IPR012337">
    <property type="entry name" value="RNaseH-like_sf"/>
</dbReference>
<accession>A0A6A6N867</accession>
<protein>
    <submittedName>
        <fullName evidence="4">Uncharacterized protein</fullName>
    </submittedName>
</protein>
<dbReference type="Pfam" id="PF13976">
    <property type="entry name" value="gag_pre-integrs"/>
    <property type="match status" value="1"/>
</dbReference>
<dbReference type="GO" id="GO:0008233">
    <property type="term" value="F:peptidase activity"/>
    <property type="evidence" value="ECO:0007669"/>
    <property type="project" value="UniProtKB-KW"/>
</dbReference>
<dbReference type="SUPFAM" id="SSF53098">
    <property type="entry name" value="Ribonuclease H-like"/>
    <property type="match status" value="1"/>
</dbReference>
<evidence type="ECO:0000259" key="3">
    <source>
        <dbReference type="Pfam" id="PF22936"/>
    </source>
</evidence>
<evidence type="ECO:0000256" key="1">
    <source>
        <dbReference type="ARBA" id="ARBA00022670"/>
    </source>
</evidence>
<dbReference type="InterPro" id="IPR025724">
    <property type="entry name" value="GAG-pre-integrase_dom"/>
</dbReference>
<dbReference type="AlphaFoldDB" id="A0A6A6N867"/>
<organism evidence="4 5">
    <name type="scientific">Hevea brasiliensis</name>
    <name type="common">Para rubber tree</name>
    <name type="synonym">Siphonia brasiliensis</name>
    <dbReference type="NCBI Taxonomy" id="3981"/>
    <lineage>
        <taxon>Eukaryota</taxon>
        <taxon>Viridiplantae</taxon>
        <taxon>Streptophyta</taxon>
        <taxon>Embryophyta</taxon>
        <taxon>Tracheophyta</taxon>
        <taxon>Spermatophyta</taxon>
        <taxon>Magnoliopsida</taxon>
        <taxon>eudicotyledons</taxon>
        <taxon>Gunneridae</taxon>
        <taxon>Pentapetalae</taxon>
        <taxon>rosids</taxon>
        <taxon>fabids</taxon>
        <taxon>Malpighiales</taxon>
        <taxon>Euphorbiaceae</taxon>
        <taxon>Crotonoideae</taxon>
        <taxon>Micrandreae</taxon>
        <taxon>Hevea</taxon>
    </lineage>
</organism>
<feature type="domain" description="GAG-pre-integrase" evidence="2">
    <location>
        <begin position="213"/>
        <end position="267"/>
    </location>
</feature>
<dbReference type="Gene3D" id="3.30.420.10">
    <property type="entry name" value="Ribonuclease H-like superfamily/Ribonuclease H"/>
    <property type="match status" value="1"/>
</dbReference>
<dbReference type="InterPro" id="IPR036397">
    <property type="entry name" value="RNaseH_sf"/>
</dbReference>
<name>A0A6A6N867_HEVBR</name>
<keyword evidence="1" id="KW-0378">Hydrolase</keyword>
<evidence type="ECO:0000313" key="4">
    <source>
        <dbReference type="EMBL" id="KAF2320748.1"/>
    </source>
</evidence>
<dbReference type="PANTHER" id="PTHR42648">
    <property type="entry name" value="TRANSPOSASE, PUTATIVE-RELATED"/>
    <property type="match status" value="1"/>
</dbReference>
<dbReference type="GO" id="GO:0006508">
    <property type="term" value="P:proteolysis"/>
    <property type="evidence" value="ECO:0007669"/>
    <property type="project" value="UniProtKB-KW"/>
</dbReference>
<sequence length="344" mass="39166">MKKAGGQGPILKPTVRDQANSSVIRGDFIGHNWTVERIGLGLGLLKANVEDRVKLPRSGIANHRSGIKGDFAFGQFGTIELVEPSYSDKFTKQEEPTEFGSAKSQEEIALTITGEGRINYKEDWIMDSGSSNHMTSDKEKLLGMSEYNRRQMVVITNNSRLSITQVGKTVIVPRYSPWLVQLQNVYHVEGMNKNLLSACQLTSSGNYVVFRPNNVKTKKSEIADLWHARLRHMSYHKLNLMMKSMIIGLPQLNIQEDVICVGCQYGKAHQLPFGDSEYRAKEPLELVFSNIFILVKQPSISGYLYMITFINNFSRYVWVYFMKDKSKALCKFKEFKETIEKELD</sequence>
<proteinExistence type="predicted"/>
<evidence type="ECO:0000259" key="2">
    <source>
        <dbReference type="Pfam" id="PF13976"/>
    </source>
</evidence>
<dbReference type="GO" id="GO:0003676">
    <property type="term" value="F:nucleic acid binding"/>
    <property type="evidence" value="ECO:0007669"/>
    <property type="project" value="InterPro"/>
</dbReference>
<dbReference type="Pfam" id="PF22936">
    <property type="entry name" value="Pol_BBD"/>
    <property type="match status" value="1"/>
</dbReference>
<keyword evidence="1" id="KW-0645">Protease</keyword>
<evidence type="ECO:0000313" key="5">
    <source>
        <dbReference type="Proteomes" id="UP000467840"/>
    </source>
</evidence>
<dbReference type="InterPro" id="IPR039537">
    <property type="entry name" value="Retrotran_Ty1/copia-like"/>
</dbReference>